<protein>
    <submittedName>
        <fullName evidence="1">Uncharacterized protein</fullName>
    </submittedName>
</protein>
<name>A0A023B134_GRENI</name>
<dbReference type="GeneID" id="22914976"/>
<dbReference type="RefSeq" id="XP_011132550.1">
    <property type="nucleotide sequence ID" value="XM_011134248.1"/>
</dbReference>
<keyword evidence="2" id="KW-1185">Reference proteome</keyword>
<dbReference type="Proteomes" id="UP000019763">
    <property type="component" value="Unassembled WGS sequence"/>
</dbReference>
<sequence length="482" mass="54395">MVLFQVFTEDECKSLSLLCQCYGKGLKHGVFLESLVYECINGSSIHKLVEEKPWLMNEVARVREKFLKYDGSGVPSVVQTFQRQREKRQRECLGDVHPAEKLCWVMHLGRLLYPVEQQSSLDPLIKPEESLEPLHIMPLPHRSLLHASLAHTPSSHTSPNQDINYRPGKLIKDKFDVSIVNTTETYLHAFVQALSHLAETASIHERCSFRKIGILIDCQEIICKESYSLKMLVDAISLLVGGLSPLFLDEVCVVNVEKLGIFGWRILEAITGCFKHFHLGQGSLPRVQIGLSPNRCLKQAKDVAQLLKCPLDTGCSRHSVCRHGLDAQRRRNRRKESLSDKKCRDGSELWNTKRTACLKDLHEFDSFMTSKLNKGSLFMVVGNRALGGGLGCEYGTKPNHRLQDWMHRNGLHVPPACTSGGPDVWDHVWFCARQRVKYNIDQDDVLKLALDVADMQCSKKQPLKGFGVSAGYDRADKPGLMP</sequence>
<reference evidence="1" key="1">
    <citation type="submission" date="2013-12" db="EMBL/GenBank/DDBJ databases">
        <authorList>
            <person name="Omoto C.K."/>
            <person name="Sibley D."/>
            <person name="Venepally P."/>
            <person name="Hadjithomas M."/>
            <person name="Karamycheva S."/>
            <person name="Brunk B."/>
            <person name="Roos D."/>
            <person name="Caler E."/>
            <person name="Lorenzi H."/>
        </authorList>
    </citation>
    <scope>NUCLEOTIDE SEQUENCE</scope>
</reference>
<comment type="caution">
    <text evidence="1">The sequence shown here is derived from an EMBL/GenBank/DDBJ whole genome shotgun (WGS) entry which is preliminary data.</text>
</comment>
<dbReference type="EMBL" id="AFNH02001039">
    <property type="protein sequence ID" value="EZG45116.1"/>
    <property type="molecule type" value="Genomic_DNA"/>
</dbReference>
<dbReference type="VEuPathDB" id="CryptoDB:GNI_140450"/>
<proteinExistence type="predicted"/>
<accession>A0A023B134</accession>
<organism evidence="1 2">
    <name type="scientific">Gregarina niphandrodes</name>
    <name type="common">Septate eugregarine</name>
    <dbReference type="NCBI Taxonomy" id="110365"/>
    <lineage>
        <taxon>Eukaryota</taxon>
        <taxon>Sar</taxon>
        <taxon>Alveolata</taxon>
        <taxon>Apicomplexa</taxon>
        <taxon>Conoidasida</taxon>
        <taxon>Gregarinasina</taxon>
        <taxon>Eugregarinorida</taxon>
        <taxon>Gregarinidae</taxon>
        <taxon>Gregarina</taxon>
    </lineage>
</organism>
<gene>
    <name evidence="1" type="ORF">GNI_140450</name>
</gene>
<evidence type="ECO:0000313" key="1">
    <source>
        <dbReference type="EMBL" id="EZG45116.1"/>
    </source>
</evidence>
<evidence type="ECO:0000313" key="2">
    <source>
        <dbReference type="Proteomes" id="UP000019763"/>
    </source>
</evidence>
<dbReference type="AlphaFoldDB" id="A0A023B134"/>